<dbReference type="STRING" id="582744.Msip34_2647"/>
<feature type="transmembrane region" description="Helical" evidence="6">
    <location>
        <begin position="92"/>
        <end position="113"/>
    </location>
</feature>
<name>C6XBB4_METGS</name>
<dbReference type="GO" id="GO:0005886">
    <property type="term" value="C:plasma membrane"/>
    <property type="evidence" value="ECO:0007669"/>
    <property type="project" value="UniProtKB-SubCell"/>
</dbReference>
<evidence type="ECO:0000256" key="2">
    <source>
        <dbReference type="ARBA" id="ARBA00022475"/>
    </source>
</evidence>
<feature type="transmembrane region" description="Helical" evidence="6">
    <location>
        <begin position="36"/>
        <end position="55"/>
    </location>
</feature>
<dbReference type="HOGENOM" id="CLU_033863_4_4_4"/>
<feature type="domain" description="EamA" evidence="7">
    <location>
        <begin position="151"/>
        <end position="283"/>
    </location>
</feature>
<protein>
    <recommendedName>
        <fullName evidence="7">EamA domain-containing protein</fullName>
    </recommendedName>
</protein>
<keyword evidence="5 6" id="KW-0472">Membrane</keyword>
<dbReference type="KEGG" id="mei:Msip34_2647"/>
<dbReference type="OrthoDB" id="4167046at2"/>
<evidence type="ECO:0000256" key="5">
    <source>
        <dbReference type="ARBA" id="ARBA00023136"/>
    </source>
</evidence>
<evidence type="ECO:0000313" key="8">
    <source>
        <dbReference type="EMBL" id="ACT51884.1"/>
    </source>
</evidence>
<dbReference type="PANTHER" id="PTHR42920">
    <property type="entry name" value="OS03G0707200 PROTEIN-RELATED"/>
    <property type="match status" value="1"/>
</dbReference>
<feature type="transmembrane region" description="Helical" evidence="6">
    <location>
        <begin position="185"/>
        <end position="203"/>
    </location>
</feature>
<feature type="transmembrane region" description="Helical" evidence="6">
    <location>
        <begin position="154"/>
        <end position="173"/>
    </location>
</feature>
<organism evidence="8 9">
    <name type="scientific">Methylovorus glucosotrophus (strain SIP3-4)</name>
    <dbReference type="NCBI Taxonomy" id="582744"/>
    <lineage>
        <taxon>Bacteria</taxon>
        <taxon>Pseudomonadati</taxon>
        <taxon>Pseudomonadota</taxon>
        <taxon>Betaproteobacteria</taxon>
        <taxon>Nitrosomonadales</taxon>
        <taxon>Methylophilaceae</taxon>
        <taxon>Methylovorus</taxon>
    </lineage>
</organism>
<dbReference type="RefSeq" id="WP_015831112.1">
    <property type="nucleotide sequence ID" value="NC_012969.1"/>
</dbReference>
<keyword evidence="2" id="KW-1003">Cell membrane</keyword>
<dbReference type="InterPro" id="IPR000620">
    <property type="entry name" value="EamA_dom"/>
</dbReference>
<dbReference type="InterPro" id="IPR037185">
    <property type="entry name" value="EmrE-like"/>
</dbReference>
<feature type="transmembrane region" description="Helical" evidence="6">
    <location>
        <begin position="67"/>
        <end position="86"/>
    </location>
</feature>
<keyword evidence="4 6" id="KW-1133">Transmembrane helix</keyword>
<comment type="subcellular location">
    <subcellularLocation>
        <location evidence="1">Cell membrane</location>
        <topology evidence="1">Multi-pass membrane protein</topology>
    </subcellularLocation>
</comment>
<evidence type="ECO:0000259" key="7">
    <source>
        <dbReference type="Pfam" id="PF00892"/>
    </source>
</evidence>
<evidence type="ECO:0000313" key="9">
    <source>
        <dbReference type="Proteomes" id="UP000002743"/>
    </source>
</evidence>
<reference evidence="9" key="1">
    <citation type="submission" date="2009-07" db="EMBL/GenBank/DDBJ databases">
        <title>Complete sequence of chromosome of Methylovorus sp. SIP3-4.</title>
        <authorList>
            <person name="Lucas S."/>
            <person name="Copeland A."/>
            <person name="Lapidus A."/>
            <person name="Glavina del Rio T."/>
            <person name="Tice H."/>
            <person name="Bruce D."/>
            <person name="Goodwin L."/>
            <person name="Pitluck S."/>
            <person name="Clum A."/>
            <person name="Larimer F."/>
            <person name="Land M."/>
            <person name="Hauser L."/>
            <person name="Kyrpides N."/>
            <person name="Mikhailova N."/>
            <person name="Kayluzhnaya M."/>
            <person name="Chistoserdova L."/>
        </authorList>
    </citation>
    <scope>NUCLEOTIDE SEQUENCE [LARGE SCALE GENOMIC DNA]</scope>
    <source>
        <strain evidence="9">SIP3-4</strain>
    </source>
</reference>
<evidence type="ECO:0000256" key="4">
    <source>
        <dbReference type="ARBA" id="ARBA00022989"/>
    </source>
</evidence>
<feature type="transmembrane region" description="Helical" evidence="6">
    <location>
        <begin position="122"/>
        <end position="142"/>
    </location>
</feature>
<dbReference type="AlphaFoldDB" id="C6XBB4"/>
<dbReference type="EMBL" id="CP001674">
    <property type="protein sequence ID" value="ACT51884.1"/>
    <property type="molecule type" value="Genomic_DNA"/>
</dbReference>
<feature type="domain" description="EamA" evidence="7">
    <location>
        <begin position="8"/>
        <end position="135"/>
    </location>
</feature>
<gene>
    <name evidence="8" type="ordered locus">Msip34_2647</name>
</gene>
<dbReference type="PANTHER" id="PTHR42920:SF11">
    <property type="entry name" value="INNER MEMBRANE PROTEIN YTFF"/>
    <property type="match status" value="1"/>
</dbReference>
<feature type="transmembrane region" description="Helical" evidence="6">
    <location>
        <begin position="268"/>
        <end position="286"/>
    </location>
</feature>
<feature type="transmembrane region" description="Helical" evidence="6">
    <location>
        <begin position="244"/>
        <end position="262"/>
    </location>
</feature>
<evidence type="ECO:0000256" key="3">
    <source>
        <dbReference type="ARBA" id="ARBA00022692"/>
    </source>
</evidence>
<feature type="transmembrane region" description="Helical" evidence="6">
    <location>
        <begin position="215"/>
        <end position="232"/>
    </location>
</feature>
<dbReference type="InterPro" id="IPR051258">
    <property type="entry name" value="Diverse_Substrate_Transporter"/>
</dbReference>
<accession>C6XBB4</accession>
<proteinExistence type="predicted"/>
<dbReference type="Proteomes" id="UP000002743">
    <property type="component" value="Chromosome"/>
</dbReference>
<sequence length="293" mass="32296">MKLWIYPLLTIMLWAGNVIVSKLASGIIAPPAITAYRLLVAISLMSLFVALPVWRNRRIIIPLLPKLVVLGFLSMAFYQCLSYWAADTSTATSMAIITAMTPLATLLASSLLLRDPPSAEMLLGAGIAFFGTTYLISAGSPSTLWHGHWRMGDLLMLGAVTSYAVYSVLLKYWKLPLPAWQSTYMQALSALVFMVPMLLRVPADQARLNVQLIPLILYAGVLASVLLPYFWIKGIEALGPNRCSMMMNLLPIFTAILAMLMLNEHLAGYHLIGGALVILGVMLPQLRRFWSRG</sequence>
<reference evidence="8 9" key="2">
    <citation type="journal article" date="2011" name="J. Bacteriol.">
        <title>Genomes of three methylotrophs from a single niche uncover genetic and metabolic divergence of Methylophilaceae.</title>
        <authorList>
            <person name="Lapidus A."/>
            <person name="Clum A."/>
            <person name="Labutti K."/>
            <person name="Kaluzhnaya M.G."/>
            <person name="Lim S."/>
            <person name="Beck D.A."/>
            <person name="Glavina Del Rio T."/>
            <person name="Nolan M."/>
            <person name="Mavromatis K."/>
            <person name="Huntemann M."/>
            <person name="Lucas S."/>
            <person name="Lidstrom M.E."/>
            <person name="Ivanova N."/>
            <person name="Chistoserdova L."/>
        </authorList>
    </citation>
    <scope>NUCLEOTIDE SEQUENCE [LARGE SCALE GENOMIC DNA]</scope>
    <source>
        <strain evidence="8 9">SIP3-4</strain>
    </source>
</reference>
<keyword evidence="3 6" id="KW-0812">Transmembrane</keyword>
<dbReference type="eggNOG" id="COG0697">
    <property type="taxonomic scope" value="Bacteria"/>
</dbReference>
<evidence type="ECO:0000256" key="6">
    <source>
        <dbReference type="SAM" id="Phobius"/>
    </source>
</evidence>
<dbReference type="SUPFAM" id="SSF103481">
    <property type="entry name" value="Multidrug resistance efflux transporter EmrE"/>
    <property type="match status" value="2"/>
</dbReference>
<dbReference type="Pfam" id="PF00892">
    <property type="entry name" value="EamA"/>
    <property type="match status" value="2"/>
</dbReference>
<keyword evidence="9" id="KW-1185">Reference proteome</keyword>
<evidence type="ECO:0000256" key="1">
    <source>
        <dbReference type="ARBA" id="ARBA00004651"/>
    </source>
</evidence>